<feature type="transmembrane region" description="Helical" evidence="10">
    <location>
        <begin position="96"/>
        <end position="117"/>
    </location>
</feature>
<sequence>MSILLVAIGGFAGANARYFVGVTFNRVDPLRPFGTWIANITGSFLLGFLFVATDNNLLPSMMWTLLGTGFCGAYTTFSTFGTELVSMLVKKAYRRAILYAFSSVAISLLGVFIILVIY</sequence>
<evidence type="ECO:0000256" key="7">
    <source>
        <dbReference type="ARBA" id="ARBA00035120"/>
    </source>
</evidence>
<dbReference type="STRING" id="200904.GCA_900168775_00900"/>
<comment type="subcellular location">
    <subcellularLocation>
        <location evidence="1 10">Cell membrane</location>
        <topology evidence="1 10">Multi-pass membrane protein</topology>
    </subcellularLocation>
</comment>
<dbReference type="GO" id="GO:0062054">
    <property type="term" value="F:fluoride channel activity"/>
    <property type="evidence" value="ECO:0007669"/>
    <property type="project" value="UniProtKB-UniRule"/>
</dbReference>
<dbReference type="GO" id="GO:0140114">
    <property type="term" value="P:cellular detoxification of fluoride"/>
    <property type="evidence" value="ECO:0007669"/>
    <property type="project" value="UniProtKB-UniRule"/>
</dbReference>
<comment type="catalytic activity">
    <reaction evidence="8">
        <text>fluoride(in) = fluoride(out)</text>
        <dbReference type="Rhea" id="RHEA:76159"/>
        <dbReference type="ChEBI" id="CHEBI:17051"/>
    </reaction>
    <physiologicalReaction direction="left-to-right" evidence="8">
        <dbReference type="Rhea" id="RHEA:76160"/>
    </physiologicalReaction>
</comment>
<comment type="similarity">
    <text evidence="7 10">Belongs to the fluoride channel Fluc/FEX (TC 1.A.43) family.</text>
</comment>
<dbReference type="EMBL" id="QNRI01000006">
    <property type="protein sequence ID" value="RBO98058.1"/>
    <property type="molecule type" value="Genomic_DNA"/>
</dbReference>
<comment type="caution">
    <text evidence="11">The sequence shown here is derived from an EMBL/GenBank/DDBJ whole genome shotgun (WGS) entry which is preliminary data.</text>
</comment>
<gene>
    <name evidence="10" type="primary">fluC</name>
    <name evidence="10" type="synonym">crcB</name>
    <name evidence="11" type="ORF">DES48_10679</name>
</gene>
<keyword evidence="5 10" id="KW-0472">Membrane</keyword>
<dbReference type="InterPro" id="IPR003691">
    <property type="entry name" value="FluC"/>
</dbReference>
<dbReference type="Pfam" id="PF02537">
    <property type="entry name" value="CRCB"/>
    <property type="match status" value="1"/>
</dbReference>
<evidence type="ECO:0000256" key="4">
    <source>
        <dbReference type="ARBA" id="ARBA00022989"/>
    </source>
</evidence>
<dbReference type="Proteomes" id="UP000252254">
    <property type="component" value="Unassembled WGS sequence"/>
</dbReference>
<keyword evidence="10" id="KW-0813">Transport</keyword>
<keyword evidence="2 10" id="KW-1003">Cell membrane</keyword>
<keyword evidence="3 10" id="KW-0812">Transmembrane</keyword>
<evidence type="ECO:0000313" key="12">
    <source>
        <dbReference type="Proteomes" id="UP000252254"/>
    </source>
</evidence>
<proteinExistence type="inferred from homology"/>
<organism evidence="11 12">
    <name type="scientific">Paraliobacillus ryukyuensis</name>
    <dbReference type="NCBI Taxonomy" id="200904"/>
    <lineage>
        <taxon>Bacteria</taxon>
        <taxon>Bacillati</taxon>
        <taxon>Bacillota</taxon>
        <taxon>Bacilli</taxon>
        <taxon>Bacillales</taxon>
        <taxon>Bacillaceae</taxon>
        <taxon>Paraliobacillus</taxon>
    </lineage>
</organism>
<keyword evidence="6 10" id="KW-0407">Ion channel</keyword>
<evidence type="ECO:0000256" key="6">
    <source>
        <dbReference type="ARBA" id="ARBA00023303"/>
    </source>
</evidence>
<evidence type="ECO:0000256" key="8">
    <source>
        <dbReference type="ARBA" id="ARBA00035585"/>
    </source>
</evidence>
<evidence type="ECO:0000256" key="9">
    <source>
        <dbReference type="ARBA" id="ARBA00049940"/>
    </source>
</evidence>
<dbReference type="PANTHER" id="PTHR28259">
    <property type="entry name" value="FLUORIDE EXPORT PROTEIN 1-RELATED"/>
    <property type="match status" value="1"/>
</dbReference>
<feature type="binding site" evidence="10">
    <location>
        <position position="75"/>
    </location>
    <ligand>
        <name>Na(+)</name>
        <dbReference type="ChEBI" id="CHEBI:29101"/>
        <note>structural</note>
    </ligand>
</feature>
<dbReference type="AlphaFoldDB" id="A0A366E9H0"/>
<dbReference type="HAMAP" id="MF_00454">
    <property type="entry name" value="FluC"/>
    <property type="match status" value="1"/>
</dbReference>
<keyword evidence="4 10" id="KW-1133">Transmembrane helix</keyword>
<evidence type="ECO:0000256" key="3">
    <source>
        <dbReference type="ARBA" id="ARBA00022692"/>
    </source>
</evidence>
<dbReference type="PANTHER" id="PTHR28259:SF1">
    <property type="entry name" value="FLUORIDE EXPORT PROTEIN 1-RELATED"/>
    <property type="match status" value="1"/>
</dbReference>
<keyword evidence="10" id="KW-0479">Metal-binding</keyword>
<name>A0A366E9H0_9BACI</name>
<comment type="function">
    <text evidence="9 10">Fluoride-specific ion channel. Important for reducing fluoride concentration in the cell, thus reducing its toxicity.</text>
</comment>
<protein>
    <recommendedName>
        <fullName evidence="10">Fluoride-specific ion channel FluC</fullName>
    </recommendedName>
</protein>
<keyword evidence="10" id="KW-0915">Sodium</keyword>
<keyword evidence="10" id="KW-0406">Ion transport</keyword>
<accession>A0A366E9H0</accession>
<feature type="binding site" evidence="10">
    <location>
        <position position="72"/>
    </location>
    <ligand>
        <name>Na(+)</name>
        <dbReference type="ChEBI" id="CHEBI:29101"/>
        <note>structural</note>
    </ligand>
</feature>
<feature type="transmembrane region" description="Helical" evidence="10">
    <location>
        <begin position="32"/>
        <end position="52"/>
    </location>
</feature>
<dbReference type="RefSeq" id="WP_113868916.1">
    <property type="nucleotide sequence ID" value="NZ_BAABQN010000008.1"/>
</dbReference>
<evidence type="ECO:0000256" key="1">
    <source>
        <dbReference type="ARBA" id="ARBA00004651"/>
    </source>
</evidence>
<evidence type="ECO:0000256" key="5">
    <source>
        <dbReference type="ARBA" id="ARBA00023136"/>
    </source>
</evidence>
<reference evidence="11 12" key="1">
    <citation type="submission" date="2018-06" db="EMBL/GenBank/DDBJ databases">
        <title>Genomic Encyclopedia of Type Strains, Phase IV (KMG-IV): sequencing the most valuable type-strain genomes for metagenomic binning, comparative biology and taxonomic classification.</title>
        <authorList>
            <person name="Goeker M."/>
        </authorList>
    </citation>
    <scope>NUCLEOTIDE SEQUENCE [LARGE SCALE GENOMIC DNA]</scope>
    <source>
        <strain evidence="11 12">DSM 15140</strain>
    </source>
</reference>
<dbReference type="OrthoDB" id="9815830at2"/>
<evidence type="ECO:0000313" key="11">
    <source>
        <dbReference type="EMBL" id="RBO98058.1"/>
    </source>
</evidence>
<dbReference type="GO" id="GO:0005886">
    <property type="term" value="C:plasma membrane"/>
    <property type="evidence" value="ECO:0007669"/>
    <property type="project" value="UniProtKB-SubCell"/>
</dbReference>
<dbReference type="GO" id="GO:0046872">
    <property type="term" value="F:metal ion binding"/>
    <property type="evidence" value="ECO:0007669"/>
    <property type="project" value="UniProtKB-KW"/>
</dbReference>
<dbReference type="NCBIfam" id="TIGR00494">
    <property type="entry name" value="crcB"/>
    <property type="match status" value="1"/>
</dbReference>
<evidence type="ECO:0000256" key="10">
    <source>
        <dbReference type="HAMAP-Rule" id="MF_00454"/>
    </source>
</evidence>
<comment type="activity regulation">
    <text evidence="10">Na(+) is not transported, but it plays an essential structural role and its presence is essential for fluoride channel function.</text>
</comment>
<evidence type="ECO:0000256" key="2">
    <source>
        <dbReference type="ARBA" id="ARBA00022475"/>
    </source>
</evidence>
<comment type="caution">
    <text evidence="10">Lacks conserved residue(s) required for the propagation of feature annotation.</text>
</comment>
<keyword evidence="12" id="KW-1185">Reference proteome</keyword>